<name>A0ABR2M1K5_9ASPA</name>
<proteinExistence type="predicted"/>
<evidence type="ECO:0000259" key="2">
    <source>
        <dbReference type="PROSITE" id="PS50004"/>
    </source>
</evidence>
<dbReference type="EMBL" id="JBBWWR010000013">
    <property type="protein sequence ID" value="KAK8956378.1"/>
    <property type="molecule type" value="Genomic_DNA"/>
</dbReference>
<dbReference type="PANTHER" id="PTHR47052:SF3">
    <property type="entry name" value="INGRESSION PROTEIN 1"/>
    <property type="match status" value="1"/>
</dbReference>
<dbReference type="PANTHER" id="PTHR47052">
    <property type="entry name" value="CONSERVED SERINE PROLINE-RICH PROTEIN (AFU_ORTHOLOGUE AFUA_2G01790)"/>
    <property type="match status" value="1"/>
</dbReference>
<feature type="compositionally biased region" description="Basic and acidic residues" evidence="1">
    <location>
        <begin position="300"/>
        <end position="310"/>
    </location>
</feature>
<feature type="region of interest" description="Disordered" evidence="1">
    <location>
        <begin position="281"/>
        <end position="319"/>
    </location>
</feature>
<dbReference type="SMART" id="SM00239">
    <property type="entry name" value="C2"/>
    <property type="match status" value="1"/>
</dbReference>
<organism evidence="3 4">
    <name type="scientific">Platanthera guangdongensis</name>
    <dbReference type="NCBI Taxonomy" id="2320717"/>
    <lineage>
        <taxon>Eukaryota</taxon>
        <taxon>Viridiplantae</taxon>
        <taxon>Streptophyta</taxon>
        <taxon>Embryophyta</taxon>
        <taxon>Tracheophyta</taxon>
        <taxon>Spermatophyta</taxon>
        <taxon>Magnoliopsida</taxon>
        <taxon>Liliopsida</taxon>
        <taxon>Asparagales</taxon>
        <taxon>Orchidaceae</taxon>
        <taxon>Orchidoideae</taxon>
        <taxon>Orchideae</taxon>
        <taxon>Orchidinae</taxon>
        <taxon>Platanthera</taxon>
    </lineage>
</organism>
<comment type="caution">
    <text evidence="3">The sequence shown here is derived from an EMBL/GenBank/DDBJ whole genome shotgun (WGS) entry which is preliminary data.</text>
</comment>
<dbReference type="InterPro" id="IPR000008">
    <property type="entry name" value="C2_dom"/>
</dbReference>
<dbReference type="PROSITE" id="PS50004">
    <property type="entry name" value="C2"/>
    <property type="match status" value="1"/>
</dbReference>
<dbReference type="Proteomes" id="UP001412067">
    <property type="component" value="Unassembled WGS sequence"/>
</dbReference>
<keyword evidence="4" id="KW-1185">Reference proteome</keyword>
<dbReference type="InterPro" id="IPR035892">
    <property type="entry name" value="C2_domain_sf"/>
</dbReference>
<evidence type="ECO:0000256" key="1">
    <source>
        <dbReference type="SAM" id="MobiDB-lite"/>
    </source>
</evidence>
<gene>
    <name evidence="3" type="ORF">KSP40_PGU015796</name>
</gene>
<evidence type="ECO:0000313" key="4">
    <source>
        <dbReference type="Proteomes" id="UP001412067"/>
    </source>
</evidence>
<dbReference type="Pfam" id="PF00168">
    <property type="entry name" value="C2"/>
    <property type="match status" value="1"/>
</dbReference>
<dbReference type="CDD" id="cd00030">
    <property type="entry name" value="C2"/>
    <property type="match status" value="1"/>
</dbReference>
<protein>
    <recommendedName>
        <fullName evidence="2">C2 domain-containing protein</fullName>
    </recommendedName>
</protein>
<feature type="compositionally biased region" description="Low complexity" evidence="1">
    <location>
        <begin position="283"/>
        <end position="292"/>
    </location>
</feature>
<evidence type="ECO:0000313" key="3">
    <source>
        <dbReference type="EMBL" id="KAK8956378.1"/>
    </source>
</evidence>
<accession>A0ABR2M1K5</accession>
<feature type="domain" description="C2" evidence="2">
    <location>
        <begin position="100"/>
        <end position="223"/>
    </location>
</feature>
<sequence>MPAELAKGGDGELKRYGGVRSASGKTMRVSGLGGVEQNGRETYRAPNPSCSRLFLPSFTRLLAGEKIPRAIHSSFAVLSHVDSRTASRRHRFSISGEHYTRPSFFFFFFFLPVITEIHGVFAVHFRPEVVGCSKLKDTEWISRQDPYVVLEYASTKFRTRTCTDGGKHPTFQEKTIIPLIEGLREITVSVFNSNTITFDAFIGGGRVQLHKVLSQGYDDSSWSIQSKSGKYAGEVKLILHFSGAAHNTPGGSNRGWEWGDCGQAVAAVAWIEFLRRRGRASEGSRGSSWQSSADVAGNTRRAEDVRESSSRRNRKRSWAEDAGAFRADSAIVGDGAAETLARTKKMGLGYPVASFFYEQSNPWLHGLGLKLSWPHGPTSEPTADVPHLSTVVVPPPLSPPPWSPAWPPPSAISPPPLRLLLHRPLPCLFHRRLADSSAFPCPAVPDGSVPAAGRRVSGILMAAAHHRSTDLAEAITSVACLSDGAAATRPHR</sequence>
<reference evidence="3 4" key="1">
    <citation type="journal article" date="2022" name="Nat. Plants">
        <title>Genomes of leafy and leafless Platanthera orchids illuminate the evolution of mycoheterotrophy.</title>
        <authorList>
            <person name="Li M.H."/>
            <person name="Liu K.W."/>
            <person name="Li Z."/>
            <person name="Lu H.C."/>
            <person name="Ye Q.L."/>
            <person name="Zhang D."/>
            <person name="Wang J.Y."/>
            <person name="Li Y.F."/>
            <person name="Zhong Z.M."/>
            <person name="Liu X."/>
            <person name="Yu X."/>
            <person name="Liu D.K."/>
            <person name="Tu X.D."/>
            <person name="Liu B."/>
            <person name="Hao Y."/>
            <person name="Liao X.Y."/>
            <person name="Jiang Y.T."/>
            <person name="Sun W.H."/>
            <person name="Chen J."/>
            <person name="Chen Y.Q."/>
            <person name="Ai Y."/>
            <person name="Zhai J.W."/>
            <person name="Wu S.S."/>
            <person name="Zhou Z."/>
            <person name="Hsiao Y.Y."/>
            <person name="Wu W.L."/>
            <person name="Chen Y.Y."/>
            <person name="Lin Y.F."/>
            <person name="Hsu J.L."/>
            <person name="Li C.Y."/>
            <person name="Wang Z.W."/>
            <person name="Zhao X."/>
            <person name="Zhong W.Y."/>
            <person name="Ma X.K."/>
            <person name="Ma L."/>
            <person name="Huang J."/>
            <person name="Chen G.Z."/>
            <person name="Huang M.Z."/>
            <person name="Huang L."/>
            <person name="Peng D.H."/>
            <person name="Luo Y.B."/>
            <person name="Zou S.Q."/>
            <person name="Chen S.P."/>
            <person name="Lan S."/>
            <person name="Tsai W.C."/>
            <person name="Van de Peer Y."/>
            <person name="Liu Z.J."/>
        </authorList>
    </citation>
    <scope>NUCLEOTIDE SEQUENCE [LARGE SCALE GENOMIC DNA]</scope>
    <source>
        <strain evidence="3">Lor288</strain>
    </source>
</reference>
<dbReference type="Gene3D" id="2.60.40.150">
    <property type="entry name" value="C2 domain"/>
    <property type="match status" value="1"/>
</dbReference>
<dbReference type="InterPro" id="IPR052981">
    <property type="entry name" value="Ingression_C2_domain"/>
</dbReference>
<dbReference type="SUPFAM" id="SSF49562">
    <property type="entry name" value="C2 domain (Calcium/lipid-binding domain, CaLB)"/>
    <property type="match status" value="1"/>
</dbReference>